<evidence type="ECO:0008006" key="3">
    <source>
        <dbReference type="Google" id="ProtNLM"/>
    </source>
</evidence>
<dbReference type="OrthoDB" id="9781616at2"/>
<keyword evidence="2" id="KW-1185">Reference proteome</keyword>
<dbReference type="PIRSF" id="PIRSF033563">
    <property type="entry name" value="UCP033563"/>
    <property type="match status" value="1"/>
</dbReference>
<dbReference type="AlphaFoldDB" id="D6GPR3"/>
<dbReference type="KEGG" id="faa:HMPREF0389_00686"/>
<dbReference type="STRING" id="546269.HMPREF0389_00686"/>
<dbReference type="PANTHER" id="PTHR36454">
    <property type="entry name" value="LMO2823 PROTEIN"/>
    <property type="match status" value="1"/>
</dbReference>
<dbReference type="Proteomes" id="UP000007468">
    <property type="component" value="Chromosome"/>
</dbReference>
<organism evidence="1 2">
    <name type="scientific">Filifactor alocis (strain ATCC 35896 / CCUG 47790 / D40 B5)</name>
    <name type="common">Fusobacterium alocis</name>
    <dbReference type="NCBI Taxonomy" id="546269"/>
    <lineage>
        <taxon>Bacteria</taxon>
        <taxon>Bacillati</taxon>
        <taxon>Bacillota</taxon>
        <taxon>Clostridia</taxon>
        <taxon>Peptostreptococcales</taxon>
        <taxon>Filifactoraceae</taxon>
        <taxon>Filifactor</taxon>
    </lineage>
</organism>
<evidence type="ECO:0000313" key="2">
    <source>
        <dbReference type="Proteomes" id="UP000007468"/>
    </source>
</evidence>
<dbReference type="eggNOG" id="COG4198">
    <property type="taxonomic scope" value="Bacteria"/>
</dbReference>
<accession>D6GPR3</accession>
<gene>
    <name evidence="1" type="ordered locus">HMPREF0389_00686</name>
</gene>
<dbReference type="InterPro" id="IPR008323">
    <property type="entry name" value="UCP033563"/>
</dbReference>
<dbReference type="RefSeq" id="WP_014262689.1">
    <property type="nucleotide sequence ID" value="NC_016630.1"/>
</dbReference>
<sequence length="413" mass="48506">MITINPFRAVRPKETLVKEVTCPPYDVLEGEKLNKLAELPENFVHIIRSEVDFPTTQDPYSHVVYAKAKENLDKFQSLGILTEDDKPCFYLYRQIRKGKIQNGIVACASTKDYTEGRIKRHELTRTDKEKDRIAHFSACEAHTEPVFLFYKQQNVLKEFIQQFVEKNKPIYDFFSSDGVQQILWKIDKMEDISFLRNVFEKTNSLYIADGHHRTASSVKVGELKLKEYAEQEGDSRNMREFNRFLSVIFPDEELLILPYNRVIKDLNNLTEEEFLQRLKEHFDVEELEQVKEPDKKGTYVMLLHEKTYRLKWKEKLPQNIVDALDVSILQNYVLSPLLGIQDPRTDKRIAFYGGDNMLNDIRERLHTDMEVAFLLYPTQIQEIIEVSDNNAIMPPKSTWFEPKLISGLFLHKM</sequence>
<dbReference type="Pfam" id="PF06245">
    <property type="entry name" value="DUF1015"/>
    <property type="match status" value="1"/>
</dbReference>
<dbReference type="EMBL" id="CP002390">
    <property type="protein sequence ID" value="EFE28766.1"/>
    <property type="molecule type" value="Genomic_DNA"/>
</dbReference>
<dbReference type="PATRIC" id="fig|546269.5.peg.1169"/>
<name>D6GPR3_FILAD</name>
<reference evidence="2" key="1">
    <citation type="submission" date="2010-12" db="EMBL/GenBank/DDBJ databases">
        <title>The genome sequence of Filifactor alocis strain ATCC 35896.</title>
        <authorList>
            <consortium name="The Broad Institute Genome Sequencing Platform"/>
            <person name="Ward D."/>
            <person name="Earl A."/>
            <person name="Feldgarden M."/>
            <person name="Young S.K."/>
            <person name="Gargeya S."/>
            <person name="Zeng Q."/>
            <person name="Alvarado L."/>
            <person name="Berlin A."/>
            <person name="Bochicchio J."/>
            <person name="Chapman S.B."/>
            <person name="Chen Z."/>
            <person name="Freedman E."/>
            <person name="Gellesch M."/>
            <person name="Goldberg J."/>
            <person name="Griggs A."/>
            <person name="Gujja S."/>
            <person name="Heilman E."/>
            <person name="Heiman D."/>
            <person name="Howarth C."/>
            <person name="Mehta T."/>
            <person name="Neiman D."/>
            <person name="Pearson M."/>
            <person name="Roberts A."/>
            <person name="Saif S."/>
            <person name="Shea T."/>
            <person name="Shenoy N."/>
            <person name="Sisk P."/>
            <person name="Stolte C."/>
            <person name="Sykes S."/>
            <person name="White J."/>
            <person name="Yandava C."/>
            <person name="Izard J."/>
            <person name="Blanton J.M."/>
            <person name="Baranova O.V."/>
            <person name="Tanner A.C."/>
            <person name="Dewhirst F.E."/>
            <person name="Haas B."/>
            <person name="Nusbaum C."/>
            <person name="Birren B."/>
        </authorList>
    </citation>
    <scope>NUCLEOTIDE SEQUENCE [LARGE SCALE GENOMIC DNA]</scope>
    <source>
        <strain evidence="2">ATCC 35896 / D40 B5</strain>
    </source>
</reference>
<protein>
    <recommendedName>
        <fullName evidence="3">DUF1015 domain-containing protein</fullName>
    </recommendedName>
</protein>
<dbReference type="PANTHER" id="PTHR36454:SF1">
    <property type="entry name" value="DUF1015 DOMAIN-CONTAINING PROTEIN"/>
    <property type="match status" value="1"/>
</dbReference>
<evidence type="ECO:0000313" key="1">
    <source>
        <dbReference type="EMBL" id="EFE28766.1"/>
    </source>
</evidence>
<proteinExistence type="predicted"/>